<keyword evidence="2" id="KW-0694">RNA-binding</keyword>
<evidence type="ECO:0000313" key="3">
    <source>
        <dbReference type="EMBL" id="MSS76878.1"/>
    </source>
</evidence>
<sequence>MRAIVQKVKKAKVEVAGELVGKISKGFLVFVAVTDRDNKEDIDYIKKKIEKLRIFEDEEGKMNLSVKDVGGDILIVSQFTLYGDVRKGNRPSFINSSSADKAKEYYEILIEELKIDGFKVETGRFQSHMEVSLINDGPVTIQLDSEKIY</sequence>
<dbReference type="GO" id="GO:0019478">
    <property type="term" value="P:D-amino acid catabolic process"/>
    <property type="evidence" value="ECO:0007669"/>
    <property type="project" value="UniProtKB-UniRule"/>
</dbReference>
<dbReference type="PANTHER" id="PTHR10472">
    <property type="entry name" value="D-TYROSYL-TRNA TYR DEACYLASE"/>
    <property type="match status" value="1"/>
</dbReference>
<dbReference type="AlphaFoldDB" id="A0A6N7VBR8"/>
<dbReference type="CDD" id="cd00563">
    <property type="entry name" value="Dtyr_deacylase"/>
    <property type="match status" value="1"/>
</dbReference>
<dbReference type="NCBIfam" id="TIGR00256">
    <property type="entry name" value="D-aminoacyl-tRNA deacylase"/>
    <property type="match status" value="1"/>
</dbReference>
<dbReference type="InterPro" id="IPR023509">
    <property type="entry name" value="DTD-like_sf"/>
</dbReference>
<comment type="domain">
    <text evidence="2">A Gly-cisPro motif from one monomer fits into the active site of the other monomer to allow specific chiral rejection of L-amino acids.</text>
</comment>
<feature type="short sequence motif" description="Gly-cisPro motif, important for rejection of L-amino acids" evidence="2">
    <location>
        <begin position="137"/>
        <end position="138"/>
    </location>
</feature>
<dbReference type="GO" id="GO:0000049">
    <property type="term" value="F:tRNA binding"/>
    <property type="evidence" value="ECO:0007669"/>
    <property type="project" value="UniProtKB-UniRule"/>
</dbReference>
<keyword evidence="2" id="KW-0820">tRNA-binding</keyword>
<dbReference type="RefSeq" id="WP_154538735.1">
    <property type="nucleotide sequence ID" value="NZ_JAXDSU010000003.1"/>
</dbReference>
<evidence type="ECO:0000313" key="4">
    <source>
        <dbReference type="Proteomes" id="UP000441925"/>
    </source>
</evidence>
<comment type="similarity">
    <text evidence="1 2">Belongs to the DTD family.</text>
</comment>
<keyword evidence="2" id="KW-0963">Cytoplasm</keyword>
<dbReference type="PANTHER" id="PTHR10472:SF5">
    <property type="entry name" value="D-AMINOACYL-TRNA DEACYLASE 1"/>
    <property type="match status" value="1"/>
</dbReference>
<comment type="subcellular location">
    <subcellularLocation>
        <location evidence="2">Cytoplasm</location>
    </subcellularLocation>
</comment>
<dbReference type="HAMAP" id="MF_00518">
    <property type="entry name" value="Deacylase_Dtd"/>
    <property type="match status" value="1"/>
</dbReference>
<dbReference type="GO" id="GO:0106026">
    <property type="term" value="F:Gly-tRNA(Ala) deacylase activity"/>
    <property type="evidence" value="ECO:0007669"/>
    <property type="project" value="UniProtKB-UniRule"/>
</dbReference>
<comment type="caution">
    <text evidence="3">The sequence shown here is derived from an EMBL/GenBank/DDBJ whole genome shotgun (WGS) entry which is preliminary data.</text>
</comment>
<protein>
    <recommendedName>
        <fullName evidence="2">D-aminoacyl-tRNA deacylase</fullName>
        <shortName evidence="2">DTD</shortName>
        <ecNumber evidence="2">3.1.1.96</ecNumber>
    </recommendedName>
    <alternativeName>
        <fullName evidence="2">Gly-tRNA(Ala) deacylase</fullName>
        <ecNumber evidence="2">3.1.1.-</ecNumber>
    </alternativeName>
</protein>
<dbReference type="EMBL" id="VULQ01000001">
    <property type="protein sequence ID" value="MSS76878.1"/>
    <property type="molecule type" value="Genomic_DNA"/>
</dbReference>
<dbReference type="GO" id="GO:0051500">
    <property type="term" value="F:D-tyrosyl-tRNA(Tyr) deacylase activity"/>
    <property type="evidence" value="ECO:0007669"/>
    <property type="project" value="TreeGrafter"/>
</dbReference>
<comment type="function">
    <text evidence="2">An aminoacyl-tRNA editing enzyme that deacylates mischarged D-aminoacyl-tRNAs. Also deacylates mischarged glycyl-tRNA(Ala), protecting cells against glycine mischarging by AlaRS. Acts via tRNA-based rather than protein-based catalysis; rejects L-amino acids rather than detecting D-amino acids in the active site. By recycling D-aminoacyl-tRNA to D-amino acids and free tRNA molecules, this enzyme counteracts the toxicity associated with the formation of D-aminoacyl-tRNA entities in vivo and helps enforce protein L-homochirality.</text>
</comment>
<dbReference type="Pfam" id="PF02580">
    <property type="entry name" value="Tyr_Deacylase"/>
    <property type="match status" value="1"/>
</dbReference>
<keyword evidence="2 3" id="KW-0378">Hydrolase</keyword>
<dbReference type="InterPro" id="IPR003732">
    <property type="entry name" value="Daa-tRNA_deacyls_DTD"/>
</dbReference>
<dbReference type="GO" id="GO:0005737">
    <property type="term" value="C:cytoplasm"/>
    <property type="evidence" value="ECO:0007669"/>
    <property type="project" value="UniProtKB-SubCell"/>
</dbReference>
<dbReference type="EC" id="3.1.1.-" evidence="2"/>
<comment type="catalytic activity">
    <reaction evidence="2">
        <text>glycyl-tRNA(Ala) + H2O = tRNA(Ala) + glycine + H(+)</text>
        <dbReference type="Rhea" id="RHEA:53744"/>
        <dbReference type="Rhea" id="RHEA-COMP:9657"/>
        <dbReference type="Rhea" id="RHEA-COMP:13640"/>
        <dbReference type="ChEBI" id="CHEBI:15377"/>
        <dbReference type="ChEBI" id="CHEBI:15378"/>
        <dbReference type="ChEBI" id="CHEBI:57305"/>
        <dbReference type="ChEBI" id="CHEBI:78442"/>
        <dbReference type="ChEBI" id="CHEBI:78522"/>
    </reaction>
</comment>
<dbReference type="Gene3D" id="3.50.80.10">
    <property type="entry name" value="D-tyrosyl-tRNA(Tyr) deacylase"/>
    <property type="match status" value="1"/>
</dbReference>
<comment type="catalytic activity">
    <reaction evidence="2">
        <text>a D-aminoacyl-tRNA + H2O = a tRNA + a D-alpha-amino acid + H(+)</text>
        <dbReference type="Rhea" id="RHEA:13953"/>
        <dbReference type="Rhea" id="RHEA-COMP:10123"/>
        <dbReference type="Rhea" id="RHEA-COMP:10124"/>
        <dbReference type="ChEBI" id="CHEBI:15377"/>
        <dbReference type="ChEBI" id="CHEBI:15378"/>
        <dbReference type="ChEBI" id="CHEBI:59871"/>
        <dbReference type="ChEBI" id="CHEBI:78442"/>
        <dbReference type="ChEBI" id="CHEBI:79333"/>
        <dbReference type="EC" id="3.1.1.96"/>
    </reaction>
</comment>
<dbReference type="FunFam" id="3.50.80.10:FF:000001">
    <property type="entry name" value="D-aminoacyl-tRNA deacylase"/>
    <property type="match status" value="1"/>
</dbReference>
<organism evidence="3 4">
    <name type="scientific">Anaerococcus porci</name>
    <dbReference type="NCBI Taxonomy" id="2652269"/>
    <lineage>
        <taxon>Bacteria</taxon>
        <taxon>Bacillati</taxon>
        <taxon>Bacillota</taxon>
        <taxon>Tissierellia</taxon>
        <taxon>Tissierellales</taxon>
        <taxon>Peptoniphilaceae</taxon>
        <taxon>Anaerococcus</taxon>
    </lineage>
</organism>
<gene>
    <name evidence="2" type="primary">dtd</name>
    <name evidence="3" type="ORF">FYJ26_00245</name>
</gene>
<dbReference type="EC" id="3.1.1.96" evidence="2"/>
<accession>A0A6N7VBR8</accession>
<dbReference type="SUPFAM" id="SSF69500">
    <property type="entry name" value="DTD-like"/>
    <property type="match status" value="1"/>
</dbReference>
<dbReference type="Proteomes" id="UP000441925">
    <property type="component" value="Unassembled WGS sequence"/>
</dbReference>
<reference evidence="3 4" key="1">
    <citation type="submission" date="2019-08" db="EMBL/GenBank/DDBJ databases">
        <title>In-depth cultivation of the pig gut microbiome towards novel bacterial diversity and tailored functional studies.</title>
        <authorList>
            <person name="Wylensek D."/>
            <person name="Hitch T.C.A."/>
            <person name="Clavel T."/>
        </authorList>
    </citation>
    <scope>NUCLEOTIDE SEQUENCE [LARGE SCALE GENOMIC DNA]</scope>
    <source>
        <strain evidence="3 4">WCA-380-WT-2B</strain>
    </source>
</reference>
<evidence type="ECO:0000256" key="1">
    <source>
        <dbReference type="ARBA" id="ARBA00009673"/>
    </source>
</evidence>
<name>A0A6N7VBR8_9FIRM</name>
<comment type="subunit">
    <text evidence="2">Homodimer.</text>
</comment>
<dbReference type="GO" id="GO:0043908">
    <property type="term" value="F:Ser(Gly)-tRNA(Ala) hydrolase activity"/>
    <property type="evidence" value="ECO:0007669"/>
    <property type="project" value="UniProtKB-UniRule"/>
</dbReference>
<proteinExistence type="inferred from homology"/>
<evidence type="ECO:0000256" key="2">
    <source>
        <dbReference type="HAMAP-Rule" id="MF_00518"/>
    </source>
</evidence>
<keyword evidence="4" id="KW-1185">Reference proteome</keyword>